<reference evidence="1" key="2">
    <citation type="submission" date="2025-09" db="UniProtKB">
        <authorList>
            <consortium name="Ensembl"/>
        </authorList>
    </citation>
    <scope>IDENTIFICATION</scope>
</reference>
<keyword evidence="2" id="KW-1185">Reference proteome</keyword>
<name>A0A3Q2Y0L6_HIPCM</name>
<reference evidence="1" key="1">
    <citation type="submission" date="2025-08" db="UniProtKB">
        <authorList>
            <consortium name="Ensembl"/>
        </authorList>
    </citation>
    <scope>IDENTIFICATION</scope>
</reference>
<protein>
    <submittedName>
        <fullName evidence="1">Uncharacterized protein</fullName>
    </submittedName>
</protein>
<evidence type="ECO:0000313" key="1">
    <source>
        <dbReference type="Ensembl" id="ENSHCOP00000006301.1"/>
    </source>
</evidence>
<dbReference type="GeneTree" id="ENSGT00980000202966"/>
<dbReference type="Proteomes" id="UP000264820">
    <property type="component" value="Unplaced"/>
</dbReference>
<evidence type="ECO:0000313" key="2">
    <source>
        <dbReference type="Proteomes" id="UP000264820"/>
    </source>
</evidence>
<dbReference type="Ensembl" id="ENSHCOT00000003903.1">
    <property type="protein sequence ID" value="ENSHCOP00000006301.1"/>
    <property type="gene ID" value="ENSHCOG00000008084.1"/>
</dbReference>
<proteinExistence type="predicted"/>
<accession>A0A3Q2Y0L6</accession>
<dbReference type="AlphaFoldDB" id="A0A3Q2Y0L6"/>
<sequence length="177" mass="18136">AQFAGGGALALRAQHVVVDAIESPTSSVVNPHLKGPLGLGQGPLQPPLDLCQRHGLSRHVVHLVAQLRAPEGDVVEALADVLAGVLLHASRQLLLVLDQAHRVTGDGAIVLVVAAGTPLVGVVASGPRVSVAGRHGGDGGQEVTRLGDRTWSFPFSVSLTCKMSSSPPQGDGTCIMH</sequence>
<organism evidence="1 2">
    <name type="scientific">Hippocampus comes</name>
    <name type="common">Tiger tail seahorse</name>
    <dbReference type="NCBI Taxonomy" id="109280"/>
    <lineage>
        <taxon>Eukaryota</taxon>
        <taxon>Metazoa</taxon>
        <taxon>Chordata</taxon>
        <taxon>Craniata</taxon>
        <taxon>Vertebrata</taxon>
        <taxon>Euteleostomi</taxon>
        <taxon>Actinopterygii</taxon>
        <taxon>Neopterygii</taxon>
        <taxon>Teleostei</taxon>
        <taxon>Neoteleostei</taxon>
        <taxon>Acanthomorphata</taxon>
        <taxon>Syngnathiaria</taxon>
        <taxon>Syngnathiformes</taxon>
        <taxon>Syngnathoidei</taxon>
        <taxon>Syngnathidae</taxon>
        <taxon>Hippocampus</taxon>
    </lineage>
</organism>